<organism evidence="1 2">
    <name type="scientific">Boeremia exigua</name>
    <dbReference type="NCBI Taxonomy" id="749465"/>
    <lineage>
        <taxon>Eukaryota</taxon>
        <taxon>Fungi</taxon>
        <taxon>Dikarya</taxon>
        <taxon>Ascomycota</taxon>
        <taxon>Pezizomycotina</taxon>
        <taxon>Dothideomycetes</taxon>
        <taxon>Pleosporomycetidae</taxon>
        <taxon>Pleosporales</taxon>
        <taxon>Pleosporineae</taxon>
        <taxon>Didymellaceae</taxon>
        <taxon>Boeremia</taxon>
    </lineage>
</organism>
<sequence>MSDIHSAAVQASIASANYPARQAPPRVVRIGAAVRHESSSDSAAHAAMQGTDLHFKRRRTYRYSIGKIVPVDAVENQGLAK</sequence>
<comment type="caution">
    <text evidence="1">The sequence shown here is derived from an EMBL/GenBank/DDBJ whole genome shotgun (WGS) entry which is preliminary data.</text>
</comment>
<proteinExistence type="predicted"/>
<protein>
    <submittedName>
        <fullName evidence="1">Uncharacterized protein</fullName>
    </submittedName>
</protein>
<evidence type="ECO:0000313" key="2">
    <source>
        <dbReference type="Proteomes" id="UP001153331"/>
    </source>
</evidence>
<accession>A0ACC2IUE3</accession>
<name>A0ACC2IUE3_9PLEO</name>
<gene>
    <name evidence="1" type="ORF">OPT61_g375</name>
</gene>
<dbReference type="EMBL" id="JAPHNI010000012">
    <property type="protein sequence ID" value="KAJ8118707.1"/>
    <property type="molecule type" value="Genomic_DNA"/>
</dbReference>
<reference evidence="1" key="1">
    <citation type="submission" date="2022-11" db="EMBL/GenBank/DDBJ databases">
        <title>Genome Sequence of Boeremia exigua.</title>
        <authorList>
            <person name="Buettner E."/>
        </authorList>
    </citation>
    <scope>NUCLEOTIDE SEQUENCE</scope>
    <source>
        <strain evidence="1">CU02</strain>
    </source>
</reference>
<keyword evidence="2" id="KW-1185">Reference proteome</keyword>
<dbReference type="Proteomes" id="UP001153331">
    <property type="component" value="Unassembled WGS sequence"/>
</dbReference>
<evidence type="ECO:0000313" key="1">
    <source>
        <dbReference type="EMBL" id="KAJ8118707.1"/>
    </source>
</evidence>